<organism evidence="1 2">
    <name type="scientific">Rhododendron molle</name>
    <name type="common">Chinese azalea</name>
    <name type="synonym">Azalea mollis</name>
    <dbReference type="NCBI Taxonomy" id="49168"/>
    <lineage>
        <taxon>Eukaryota</taxon>
        <taxon>Viridiplantae</taxon>
        <taxon>Streptophyta</taxon>
        <taxon>Embryophyta</taxon>
        <taxon>Tracheophyta</taxon>
        <taxon>Spermatophyta</taxon>
        <taxon>Magnoliopsida</taxon>
        <taxon>eudicotyledons</taxon>
        <taxon>Gunneridae</taxon>
        <taxon>Pentapetalae</taxon>
        <taxon>asterids</taxon>
        <taxon>Ericales</taxon>
        <taxon>Ericaceae</taxon>
        <taxon>Ericoideae</taxon>
        <taxon>Rhodoreae</taxon>
        <taxon>Rhododendron</taxon>
    </lineage>
</organism>
<sequence>MKDAKDLARVLCLLLIRTLFFPNTQARVSWAYLDFIEPLENSTLYNWSSFITEEVIHELNLRGSSKPTKVGGCVMGTHGEDVREKESKDKEEDAEGEKKEIENVDDEEEGGGFEIVQDEGGPEHIMVLDAEVEVRLLKHTRVY</sequence>
<dbReference type="EMBL" id="CM046395">
    <property type="protein sequence ID" value="KAI8543182.1"/>
    <property type="molecule type" value="Genomic_DNA"/>
</dbReference>
<gene>
    <name evidence="1" type="ORF">RHMOL_Rhmol08G0198000</name>
</gene>
<dbReference type="Proteomes" id="UP001062846">
    <property type="component" value="Chromosome 8"/>
</dbReference>
<evidence type="ECO:0000313" key="1">
    <source>
        <dbReference type="EMBL" id="KAI8543182.1"/>
    </source>
</evidence>
<protein>
    <submittedName>
        <fullName evidence="1">Uncharacterized protein</fullName>
    </submittedName>
</protein>
<evidence type="ECO:0000313" key="2">
    <source>
        <dbReference type="Proteomes" id="UP001062846"/>
    </source>
</evidence>
<comment type="caution">
    <text evidence="1">The sequence shown here is derived from an EMBL/GenBank/DDBJ whole genome shotgun (WGS) entry which is preliminary data.</text>
</comment>
<proteinExistence type="predicted"/>
<name>A0ACC0MRP3_RHOML</name>
<keyword evidence="2" id="KW-1185">Reference proteome</keyword>
<reference evidence="1" key="1">
    <citation type="submission" date="2022-02" db="EMBL/GenBank/DDBJ databases">
        <title>Plant Genome Project.</title>
        <authorList>
            <person name="Zhang R.-G."/>
        </authorList>
    </citation>
    <scope>NUCLEOTIDE SEQUENCE</scope>
    <source>
        <strain evidence="1">AT1</strain>
    </source>
</reference>
<accession>A0ACC0MRP3</accession>